<evidence type="ECO:0000313" key="4">
    <source>
        <dbReference type="Proteomes" id="UP000187499"/>
    </source>
</evidence>
<dbReference type="Pfam" id="PF06265">
    <property type="entry name" value="YutD-like"/>
    <property type="match status" value="1"/>
</dbReference>
<dbReference type="Gene3D" id="3.50.4.20">
    <property type="match status" value="1"/>
</dbReference>
<evidence type="ECO:0000256" key="1">
    <source>
        <dbReference type="PIRSR" id="PIRSR012565-1"/>
    </source>
</evidence>
<evidence type="ECO:0000313" key="3">
    <source>
        <dbReference type="EMBL" id="APX71033.1"/>
    </source>
</evidence>
<feature type="region of interest" description="Disordered" evidence="2">
    <location>
        <begin position="114"/>
        <end position="185"/>
    </location>
</feature>
<dbReference type="Proteomes" id="UP000187499">
    <property type="component" value="Chromosome"/>
</dbReference>
<keyword evidence="1" id="KW-1015">Disulfide bond</keyword>
<dbReference type="EMBL" id="CP019323">
    <property type="protein sequence ID" value="APX71033.1"/>
    <property type="molecule type" value="Genomic_DNA"/>
</dbReference>
<feature type="compositionally biased region" description="Low complexity" evidence="2">
    <location>
        <begin position="142"/>
        <end position="153"/>
    </location>
</feature>
<keyword evidence="4" id="KW-1185">Reference proteome</keyword>
<feature type="compositionally biased region" description="Basic residues" evidence="2">
    <location>
        <begin position="117"/>
        <end position="141"/>
    </location>
</feature>
<proteinExistence type="predicted"/>
<evidence type="ECO:0008006" key="5">
    <source>
        <dbReference type="Google" id="ProtNLM"/>
    </source>
</evidence>
<protein>
    <recommendedName>
        <fullName evidence="5">Transcriptional regulator</fullName>
    </recommendedName>
</protein>
<evidence type="ECO:0000256" key="2">
    <source>
        <dbReference type="SAM" id="MobiDB-lite"/>
    </source>
</evidence>
<reference evidence="4" key="1">
    <citation type="submission" date="2016-12" db="EMBL/GenBank/DDBJ databases">
        <authorList>
            <person name="Jung M.Y."/>
            <person name="Lee S.H."/>
        </authorList>
    </citation>
    <scope>NUCLEOTIDE SEQUENCE [LARGE SCALE GENOMIC DNA]</scope>
    <source>
        <strain evidence="4">WiKim39</strain>
    </source>
</reference>
<dbReference type="STRING" id="1847728.BTM29_00040"/>
<dbReference type="InterPro" id="IPR009370">
    <property type="entry name" value="YutD-like"/>
</dbReference>
<gene>
    <name evidence="3" type="ORF">BTM29_00040</name>
</gene>
<accession>A0A1P8PZI7</accession>
<dbReference type="KEGG" id="lalw:BTM29_00040"/>
<dbReference type="RefSeq" id="WP_076613498.1">
    <property type="nucleotide sequence ID" value="NZ_CP019323.1"/>
</dbReference>
<feature type="compositionally biased region" description="Basic residues" evidence="2">
    <location>
        <begin position="154"/>
        <end position="165"/>
    </location>
</feature>
<dbReference type="PIRSF" id="PIRSF012565">
    <property type="entry name" value="DUF1027"/>
    <property type="match status" value="1"/>
</dbReference>
<dbReference type="OrthoDB" id="1650379at2"/>
<sequence length="185" mass="21753">MQETEEKEVVKQAQVSVLTDNLVTINGEKYHLVENHDDGFDREKIEERYNTVLEKYDFIVGDWGYDQLRFKGFYEDVRKESGIDNRISHLEDYLIEYCNFGCAYFILEKDKKAPEKKQRKNQSHKRNSQNHVKTGKIRSIHKNNTNSSANNTTHNKKRPVSHNKKATGSTKTRNFKIRKIGEKSK</sequence>
<dbReference type="InterPro" id="IPR038141">
    <property type="entry name" value="YutD-like_sf"/>
</dbReference>
<feature type="disulfide bond" evidence="1">
    <location>
        <begin position="98"/>
        <end position="102"/>
    </location>
</feature>
<name>A0A1P8PZI7_9LACO</name>
<dbReference type="AlphaFoldDB" id="A0A1P8PZI7"/>
<organism evidence="3 4">
    <name type="scientific">Companilactobacillus allii</name>
    <dbReference type="NCBI Taxonomy" id="1847728"/>
    <lineage>
        <taxon>Bacteria</taxon>
        <taxon>Bacillati</taxon>
        <taxon>Bacillota</taxon>
        <taxon>Bacilli</taxon>
        <taxon>Lactobacillales</taxon>
        <taxon>Lactobacillaceae</taxon>
        <taxon>Companilactobacillus</taxon>
    </lineage>
</organism>